<evidence type="ECO:0000256" key="2">
    <source>
        <dbReference type="SAM" id="SignalP"/>
    </source>
</evidence>
<gene>
    <name evidence="3" type="ORF">HFQ381_LOCUS8085</name>
    <name evidence="5" type="ORF">TOA249_LOCUS9420</name>
    <name evidence="4" type="ORF">TSG867_LOCUS10065</name>
</gene>
<dbReference type="Proteomes" id="UP000663838">
    <property type="component" value="Unassembled WGS sequence"/>
</dbReference>
<evidence type="ECO:0000313" key="5">
    <source>
        <dbReference type="EMBL" id="CAF4583436.1"/>
    </source>
</evidence>
<name>A0A820LKJ2_9BILA</name>
<dbReference type="AlphaFoldDB" id="A0A820LKJ2"/>
<feature type="compositionally biased region" description="Polar residues" evidence="1">
    <location>
        <begin position="21"/>
        <end position="30"/>
    </location>
</feature>
<dbReference type="EMBL" id="CAJOBQ010000454">
    <property type="protein sequence ID" value="CAF4358851.1"/>
    <property type="molecule type" value="Genomic_DNA"/>
</dbReference>
<evidence type="ECO:0000313" key="6">
    <source>
        <dbReference type="Proteomes" id="UP000663862"/>
    </source>
</evidence>
<dbReference type="EMBL" id="CAJOBS010000467">
    <property type="protein sequence ID" value="CAF4583436.1"/>
    <property type="molecule type" value="Genomic_DNA"/>
</dbReference>
<dbReference type="EMBL" id="CAJOBO010000398">
    <property type="protein sequence ID" value="CAF4211631.1"/>
    <property type="molecule type" value="Genomic_DNA"/>
</dbReference>
<comment type="caution">
    <text evidence="4">The sequence shown here is derived from an EMBL/GenBank/DDBJ whole genome shotgun (WGS) entry which is preliminary data.</text>
</comment>
<organism evidence="4 6">
    <name type="scientific">Rotaria socialis</name>
    <dbReference type="NCBI Taxonomy" id="392032"/>
    <lineage>
        <taxon>Eukaryota</taxon>
        <taxon>Metazoa</taxon>
        <taxon>Spiralia</taxon>
        <taxon>Gnathifera</taxon>
        <taxon>Rotifera</taxon>
        <taxon>Eurotatoria</taxon>
        <taxon>Bdelloidea</taxon>
        <taxon>Philodinida</taxon>
        <taxon>Philodinidae</taxon>
        <taxon>Rotaria</taxon>
    </lineage>
</organism>
<dbReference type="Proteomes" id="UP000663851">
    <property type="component" value="Unassembled WGS sequence"/>
</dbReference>
<protein>
    <submittedName>
        <fullName evidence="4">Uncharacterized protein</fullName>
    </submittedName>
</protein>
<feature type="signal peptide" evidence="2">
    <location>
        <begin position="1"/>
        <end position="21"/>
    </location>
</feature>
<evidence type="ECO:0000313" key="3">
    <source>
        <dbReference type="EMBL" id="CAF4211631.1"/>
    </source>
</evidence>
<feature type="compositionally biased region" description="Basic and acidic residues" evidence="1">
    <location>
        <begin position="66"/>
        <end position="78"/>
    </location>
</feature>
<feature type="region of interest" description="Disordered" evidence="1">
    <location>
        <begin position="21"/>
        <end position="78"/>
    </location>
</feature>
<feature type="chain" id="PRO_5035621308" evidence="2">
    <location>
        <begin position="22"/>
        <end position="78"/>
    </location>
</feature>
<evidence type="ECO:0000256" key="1">
    <source>
        <dbReference type="SAM" id="MobiDB-lite"/>
    </source>
</evidence>
<sequence length="78" mass="8629">MRSLLIILALHLIVSISLVSNQKSQPSHNENGGFDELTGEPKDFTGIPPTLASKSPDDAIYEPDFNTDRFDPPHCHQN</sequence>
<reference evidence="4" key="1">
    <citation type="submission" date="2021-02" db="EMBL/GenBank/DDBJ databases">
        <authorList>
            <person name="Nowell W R."/>
        </authorList>
    </citation>
    <scope>NUCLEOTIDE SEQUENCE</scope>
</reference>
<keyword evidence="2" id="KW-0732">Signal</keyword>
<evidence type="ECO:0000313" key="4">
    <source>
        <dbReference type="EMBL" id="CAF4358851.1"/>
    </source>
</evidence>
<proteinExistence type="predicted"/>
<dbReference type="Proteomes" id="UP000663862">
    <property type="component" value="Unassembled WGS sequence"/>
</dbReference>
<accession>A0A820LKJ2</accession>